<gene>
    <name evidence="6" type="ORF">H7C19_23520</name>
</gene>
<dbReference type="InterPro" id="IPR032808">
    <property type="entry name" value="DoxX"/>
</dbReference>
<organism evidence="6 7">
    <name type="scientific">Cohnella nanjingensis</name>
    <dbReference type="NCBI Taxonomy" id="1387779"/>
    <lineage>
        <taxon>Bacteria</taxon>
        <taxon>Bacillati</taxon>
        <taxon>Bacillota</taxon>
        <taxon>Bacilli</taxon>
        <taxon>Bacillales</taxon>
        <taxon>Paenibacillaceae</taxon>
        <taxon>Cohnella</taxon>
    </lineage>
</organism>
<keyword evidence="4 5" id="KW-0472">Membrane</keyword>
<keyword evidence="3 5" id="KW-1133">Transmembrane helix</keyword>
<feature type="transmembrane region" description="Helical" evidence="5">
    <location>
        <begin position="69"/>
        <end position="91"/>
    </location>
</feature>
<feature type="transmembrane region" description="Helical" evidence="5">
    <location>
        <begin position="42"/>
        <end position="62"/>
    </location>
</feature>
<evidence type="ECO:0000256" key="4">
    <source>
        <dbReference type="ARBA" id="ARBA00023136"/>
    </source>
</evidence>
<dbReference type="Proteomes" id="UP000547209">
    <property type="component" value="Unassembled WGS sequence"/>
</dbReference>
<evidence type="ECO:0000256" key="5">
    <source>
        <dbReference type="SAM" id="Phobius"/>
    </source>
</evidence>
<dbReference type="AlphaFoldDB" id="A0A7X0RWZ5"/>
<evidence type="ECO:0000313" key="6">
    <source>
        <dbReference type="EMBL" id="MBB6673654.1"/>
    </source>
</evidence>
<dbReference type="Pfam" id="PF13564">
    <property type="entry name" value="DoxX_2"/>
    <property type="match status" value="1"/>
</dbReference>
<protein>
    <submittedName>
        <fullName evidence="6">DoxX family protein</fullName>
    </submittedName>
</protein>
<accession>A0A7X0RWZ5</accession>
<evidence type="ECO:0000256" key="2">
    <source>
        <dbReference type="ARBA" id="ARBA00022692"/>
    </source>
</evidence>
<sequence>MKWASRILQGLLVLDFLFAGATKIFSSTDQIRELFTDKLGTPVALIYTVGVFEALAALVLLAGYRSHKAAVASIAVMLVILIGATVTNLVAGLVGDAMVPFVILIFVAILMYLKRDSLKSFAGANSVSK</sequence>
<comment type="subcellular location">
    <subcellularLocation>
        <location evidence="1">Membrane</location>
        <topology evidence="1">Multi-pass membrane protein</topology>
    </subcellularLocation>
</comment>
<proteinExistence type="predicted"/>
<feature type="transmembrane region" description="Helical" evidence="5">
    <location>
        <begin position="97"/>
        <end position="113"/>
    </location>
</feature>
<dbReference type="EMBL" id="JACJVP010000041">
    <property type="protein sequence ID" value="MBB6673654.1"/>
    <property type="molecule type" value="Genomic_DNA"/>
</dbReference>
<reference evidence="6 7" key="1">
    <citation type="submission" date="2020-08" db="EMBL/GenBank/DDBJ databases">
        <title>Cohnella phylogeny.</title>
        <authorList>
            <person name="Dunlap C."/>
        </authorList>
    </citation>
    <scope>NUCLEOTIDE SEQUENCE [LARGE SCALE GENOMIC DNA]</scope>
    <source>
        <strain evidence="6 7">DSM 28246</strain>
    </source>
</reference>
<evidence type="ECO:0000256" key="3">
    <source>
        <dbReference type="ARBA" id="ARBA00022989"/>
    </source>
</evidence>
<dbReference type="RefSeq" id="WP_185671518.1">
    <property type="nucleotide sequence ID" value="NZ_JACJVP010000041.1"/>
</dbReference>
<keyword evidence="2 5" id="KW-0812">Transmembrane</keyword>
<name>A0A7X0RWZ5_9BACL</name>
<evidence type="ECO:0000313" key="7">
    <source>
        <dbReference type="Proteomes" id="UP000547209"/>
    </source>
</evidence>
<keyword evidence="7" id="KW-1185">Reference proteome</keyword>
<evidence type="ECO:0000256" key="1">
    <source>
        <dbReference type="ARBA" id="ARBA00004141"/>
    </source>
</evidence>
<dbReference type="GO" id="GO:0016020">
    <property type="term" value="C:membrane"/>
    <property type="evidence" value="ECO:0007669"/>
    <property type="project" value="UniProtKB-SubCell"/>
</dbReference>
<comment type="caution">
    <text evidence="6">The sequence shown here is derived from an EMBL/GenBank/DDBJ whole genome shotgun (WGS) entry which is preliminary data.</text>
</comment>